<reference evidence="3" key="2">
    <citation type="submission" date="2017-05" db="UniProtKB">
        <authorList>
            <consortium name="EnsemblMetazoa"/>
        </authorList>
    </citation>
    <scope>IDENTIFICATION</scope>
</reference>
<dbReference type="InterPro" id="IPR029463">
    <property type="entry name" value="Lys_MEP"/>
</dbReference>
<dbReference type="EnsemblMetazoa" id="Aqu2.1.36134_001">
    <property type="protein sequence ID" value="Aqu2.1.36134_001"/>
    <property type="gene ID" value="Aqu2.1.36134"/>
</dbReference>
<organism evidence="3">
    <name type="scientific">Amphimedon queenslandica</name>
    <name type="common">Sponge</name>
    <dbReference type="NCBI Taxonomy" id="400682"/>
    <lineage>
        <taxon>Eukaryota</taxon>
        <taxon>Metazoa</taxon>
        <taxon>Porifera</taxon>
        <taxon>Demospongiae</taxon>
        <taxon>Heteroscleromorpha</taxon>
        <taxon>Haplosclerida</taxon>
        <taxon>Niphatidae</taxon>
        <taxon>Amphimedon</taxon>
    </lineage>
</organism>
<evidence type="ECO:0000313" key="4">
    <source>
        <dbReference type="Proteomes" id="UP000007879"/>
    </source>
</evidence>
<dbReference type="KEGG" id="aqu:105312183"/>
<reference evidence="4" key="1">
    <citation type="journal article" date="2010" name="Nature">
        <title>The Amphimedon queenslandica genome and the evolution of animal complexity.</title>
        <authorList>
            <person name="Srivastava M."/>
            <person name="Simakov O."/>
            <person name="Chapman J."/>
            <person name="Fahey B."/>
            <person name="Gauthier M.E."/>
            <person name="Mitros T."/>
            <person name="Richards G.S."/>
            <person name="Conaco C."/>
            <person name="Dacre M."/>
            <person name="Hellsten U."/>
            <person name="Larroux C."/>
            <person name="Putnam N.H."/>
            <person name="Stanke M."/>
            <person name="Adamska M."/>
            <person name="Darling A."/>
            <person name="Degnan S.M."/>
            <person name="Oakley T.H."/>
            <person name="Plachetzki D.C."/>
            <person name="Zhai Y."/>
            <person name="Adamski M."/>
            <person name="Calcino A."/>
            <person name="Cummins S.F."/>
            <person name="Goodstein D.M."/>
            <person name="Harris C."/>
            <person name="Jackson D.J."/>
            <person name="Leys S.P."/>
            <person name="Shu S."/>
            <person name="Woodcroft B.J."/>
            <person name="Vervoort M."/>
            <person name="Kosik K.S."/>
            <person name="Manning G."/>
            <person name="Degnan B.M."/>
            <person name="Rokhsar D.S."/>
        </authorList>
    </citation>
    <scope>NUCLEOTIDE SEQUENCE [LARGE SCALE GENOMIC DNA]</scope>
</reference>
<evidence type="ECO:0000313" key="3">
    <source>
        <dbReference type="EnsemblMetazoa" id="Aqu2.1.36134_001"/>
    </source>
</evidence>
<evidence type="ECO:0000256" key="1">
    <source>
        <dbReference type="SAM" id="SignalP"/>
    </source>
</evidence>
<dbReference type="InParanoid" id="A0A1X7V8M9"/>
<sequence>MKAVLSLLLAYVAITGSKSISDDAAEDSVYNVTIEGCGTAKFVNFDDLNKTTLVNIQKSMCLNLPKAIEAVDTDPERYRKWFGEHSKSRSDLVKRNLQKLYDGLTKTTLVYQNFQMLCDFAGSTAHSGGPILKVMFTCPLLYTLSPFCAGKKQKTMEGIILREWMFAFAFTYPSGIGSDIARIKARDNPDKAVKIGDNYEYFYCNTE</sequence>
<dbReference type="Proteomes" id="UP000007879">
    <property type="component" value="Unassembled WGS sequence"/>
</dbReference>
<evidence type="ECO:0000259" key="2">
    <source>
        <dbReference type="Pfam" id="PF14521"/>
    </source>
</evidence>
<feature type="signal peptide" evidence="1">
    <location>
        <begin position="1"/>
        <end position="19"/>
    </location>
</feature>
<dbReference type="Pfam" id="PF14521">
    <property type="entry name" value="Aspzincin_M35"/>
    <property type="match status" value="1"/>
</dbReference>
<dbReference type="EnsemblMetazoa" id="XM_011404635.1">
    <property type="protein sequence ID" value="XP_011402937.1"/>
    <property type="gene ID" value="LOC105312183"/>
</dbReference>
<protein>
    <recommendedName>
        <fullName evidence="2">Lysine-specific metallo-endopeptidase domain-containing protein</fullName>
    </recommendedName>
</protein>
<dbReference type="Gene3D" id="3.40.390.10">
    <property type="entry name" value="Collagenase (Catalytic Domain)"/>
    <property type="match status" value="1"/>
</dbReference>
<keyword evidence="1" id="KW-0732">Signal</keyword>
<dbReference type="AlphaFoldDB" id="A0A1X7V8M9"/>
<keyword evidence="4" id="KW-1185">Reference proteome</keyword>
<name>A0A1X7V8M9_AMPQE</name>
<accession>A0A1X7V8M9</accession>
<feature type="domain" description="Lysine-specific metallo-endopeptidase" evidence="2">
    <location>
        <begin position="69"/>
        <end position="204"/>
    </location>
</feature>
<gene>
    <name evidence="3" type="primary">105312183</name>
</gene>
<dbReference type="SUPFAM" id="SSF55486">
    <property type="entry name" value="Metalloproteases ('zincins'), catalytic domain"/>
    <property type="match status" value="1"/>
</dbReference>
<dbReference type="InterPro" id="IPR024079">
    <property type="entry name" value="MetalloPept_cat_dom_sf"/>
</dbReference>
<proteinExistence type="predicted"/>
<feature type="chain" id="PRO_5010867766" description="Lysine-specific metallo-endopeptidase domain-containing protein" evidence="1">
    <location>
        <begin position="20"/>
        <end position="207"/>
    </location>
</feature>
<dbReference type="GO" id="GO:0004222">
    <property type="term" value="F:metalloendopeptidase activity"/>
    <property type="evidence" value="ECO:0007669"/>
    <property type="project" value="InterPro"/>
</dbReference>